<dbReference type="PANTHER" id="PTHR38471">
    <property type="entry name" value="FOUR HELIX BUNDLE PROTEIN"/>
    <property type="match status" value="1"/>
</dbReference>
<dbReference type="AlphaFoldDB" id="A0A1F8GQS3"/>
<protein>
    <recommendedName>
        <fullName evidence="3">Four helix bundle protein</fullName>
    </recommendedName>
</protein>
<dbReference type="PANTHER" id="PTHR38471:SF2">
    <property type="entry name" value="FOUR HELIX BUNDLE PROTEIN"/>
    <property type="match status" value="1"/>
</dbReference>
<dbReference type="NCBIfam" id="TIGR02436">
    <property type="entry name" value="four helix bundle protein"/>
    <property type="match status" value="1"/>
</dbReference>
<name>A0A1F8GQS3_9BACT</name>
<gene>
    <name evidence="1" type="ORF">A2941_02495</name>
</gene>
<organism evidence="1 2">
    <name type="scientific">Candidatus Yanofskybacteria bacterium RIFCSPLOWO2_01_FULL_49_17</name>
    <dbReference type="NCBI Taxonomy" id="1802700"/>
    <lineage>
        <taxon>Bacteria</taxon>
        <taxon>Candidatus Yanofskyibacteriota</taxon>
    </lineage>
</organism>
<comment type="caution">
    <text evidence="1">The sequence shown here is derived from an EMBL/GenBank/DDBJ whole genome shotgun (WGS) entry which is preliminary data.</text>
</comment>
<dbReference type="InterPro" id="IPR012657">
    <property type="entry name" value="23S_rRNA-intervening_sequence"/>
</dbReference>
<evidence type="ECO:0008006" key="3">
    <source>
        <dbReference type="Google" id="ProtNLM"/>
    </source>
</evidence>
<dbReference type="InterPro" id="IPR036583">
    <property type="entry name" value="23S_rRNA_IVS_sf"/>
</dbReference>
<accession>A0A1F8GQS3</accession>
<reference evidence="1 2" key="1">
    <citation type="journal article" date="2016" name="Nat. Commun.">
        <title>Thousands of microbial genomes shed light on interconnected biogeochemical processes in an aquifer system.</title>
        <authorList>
            <person name="Anantharaman K."/>
            <person name="Brown C.T."/>
            <person name="Hug L.A."/>
            <person name="Sharon I."/>
            <person name="Castelle C.J."/>
            <person name="Probst A.J."/>
            <person name="Thomas B.C."/>
            <person name="Singh A."/>
            <person name="Wilkins M.J."/>
            <person name="Karaoz U."/>
            <person name="Brodie E.L."/>
            <person name="Williams K.H."/>
            <person name="Hubbard S.S."/>
            <person name="Banfield J.F."/>
        </authorList>
    </citation>
    <scope>NUCLEOTIDE SEQUENCE [LARGE SCALE GENOMIC DNA]</scope>
</reference>
<dbReference type="Gene3D" id="1.20.1440.60">
    <property type="entry name" value="23S rRNA-intervening sequence"/>
    <property type="match status" value="1"/>
</dbReference>
<dbReference type="Pfam" id="PF05635">
    <property type="entry name" value="23S_rRNA_IVP"/>
    <property type="match status" value="1"/>
</dbReference>
<proteinExistence type="predicted"/>
<dbReference type="Proteomes" id="UP000178444">
    <property type="component" value="Unassembled WGS sequence"/>
</dbReference>
<dbReference type="EMBL" id="MGKO01000007">
    <property type="protein sequence ID" value="OGN27723.1"/>
    <property type="molecule type" value="Genomic_DNA"/>
</dbReference>
<evidence type="ECO:0000313" key="1">
    <source>
        <dbReference type="EMBL" id="OGN27723.1"/>
    </source>
</evidence>
<sequence length="174" mass="20658">MATVKSFEELYCWQKARELVKFIYEISKHGNFEKDKGLQDQIRRAAVSVMSNIAEGFDRGTRQELINYLFIAKGSCGEVRCQLYASYDIRYIDMPTFRDGLKLTDECSRLLKSFINKVKTGSHLGLQYKKEYKKGMSDVNKMTLERMPEMKEYYNAEKDEIEWWRKAEDERRKI</sequence>
<dbReference type="CDD" id="cd16377">
    <property type="entry name" value="23S_rRNA_IVP_like"/>
    <property type="match status" value="1"/>
</dbReference>
<evidence type="ECO:0000313" key="2">
    <source>
        <dbReference type="Proteomes" id="UP000178444"/>
    </source>
</evidence>
<dbReference type="SUPFAM" id="SSF158446">
    <property type="entry name" value="IVS-encoded protein-like"/>
    <property type="match status" value="1"/>
</dbReference>